<reference evidence="1" key="1">
    <citation type="submission" date="2020-08" db="EMBL/GenBank/DDBJ databases">
        <title>Genomic Encyclopedia of Type Strains, Phase IV (KMG-V): Genome sequencing to study the core and pangenomes of soil and plant-associated prokaryotes.</title>
        <authorList>
            <person name="Whitman W."/>
        </authorList>
    </citation>
    <scope>NUCLEOTIDE SEQUENCE [LARGE SCALE GENOMIC DNA]</scope>
    <source>
        <strain evidence="1">M8UP27</strain>
    </source>
</reference>
<dbReference type="EMBL" id="JACHDY010000002">
    <property type="protein sequence ID" value="MBB5317405.1"/>
    <property type="molecule type" value="Genomic_DNA"/>
</dbReference>
<gene>
    <name evidence="1" type="ORF">HDF09_002074</name>
</gene>
<proteinExistence type="predicted"/>
<accession>A0A7W8IHS7</accession>
<sequence length="219" mass="23565">MPKRSTRVTLSNNTPFTLTLLDPAISSNDPCHGSWTDGGWRPPPQIQPQTHGAWQSESSGIATGTEGWVKYLIDPGIPCPQELIFIHWDNPFAWDSGTKPIDFTVSTSDVTPPCNSNIGVWGFPGSGVSPSGCRHELFGAGASGGGLQGVTWWDAVMNWPILLAFTILGDADVNLEFTIGLRLAGSVDQTIFSFYNGSQGLRSVASAAKQPSLRTLFRM</sequence>
<name>A0A7W8IHS7_9BACT</name>
<evidence type="ECO:0000313" key="1">
    <source>
        <dbReference type="EMBL" id="MBB5317405.1"/>
    </source>
</evidence>
<evidence type="ECO:0000313" key="2">
    <source>
        <dbReference type="Proteomes" id="UP000568106"/>
    </source>
</evidence>
<keyword evidence="2" id="KW-1185">Reference proteome</keyword>
<dbReference type="AlphaFoldDB" id="A0A7W8IHS7"/>
<organism evidence="1 2">
    <name type="scientific">Tunturiibacter empetritectus</name>
    <dbReference type="NCBI Taxonomy" id="3069691"/>
    <lineage>
        <taxon>Bacteria</taxon>
        <taxon>Pseudomonadati</taxon>
        <taxon>Acidobacteriota</taxon>
        <taxon>Terriglobia</taxon>
        <taxon>Terriglobales</taxon>
        <taxon>Acidobacteriaceae</taxon>
        <taxon>Tunturiibacter</taxon>
    </lineage>
</organism>
<dbReference type="Gene3D" id="2.60.270.50">
    <property type="match status" value="1"/>
</dbReference>
<comment type="caution">
    <text evidence="1">The sequence shown here is derived from an EMBL/GenBank/DDBJ whole genome shotgun (WGS) entry which is preliminary data.</text>
</comment>
<protein>
    <submittedName>
        <fullName evidence="1">Uncharacterized protein</fullName>
    </submittedName>
</protein>
<dbReference type="Proteomes" id="UP000568106">
    <property type="component" value="Unassembled WGS sequence"/>
</dbReference>